<gene>
    <name evidence="11" type="ORF">ESY86_14725</name>
</gene>
<dbReference type="Gene3D" id="1.25.40.10">
    <property type="entry name" value="Tetratricopeptide repeat domain"/>
    <property type="match status" value="1"/>
</dbReference>
<dbReference type="SUPFAM" id="SSF52172">
    <property type="entry name" value="CheY-like"/>
    <property type="match status" value="1"/>
</dbReference>
<keyword evidence="8" id="KW-0812">Transmembrane</keyword>
<dbReference type="GO" id="GO:0000155">
    <property type="term" value="F:phosphorelay sensor kinase activity"/>
    <property type="evidence" value="ECO:0007669"/>
    <property type="project" value="InterPro"/>
</dbReference>
<reference evidence="11 12" key="1">
    <citation type="submission" date="2019-08" db="EMBL/GenBank/DDBJ databases">
        <title>Genomes of Subsaximicrobium wynnwilliamsii strains.</title>
        <authorList>
            <person name="Bowman J.P."/>
        </authorList>
    </citation>
    <scope>NUCLEOTIDE SEQUENCE [LARGE SCALE GENOMIC DNA]</scope>
    <source>
        <strain evidence="11 12">2-80-2</strain>
    </source>
</reference>
<dbReference type="SMART" id="SM00028">
    <property type="entry name" value="TPR"/>
    <property type="match status" value="1"/>
</dbReference>
<dbReference type="SMART" id="SM00388">
    <property type="entry name" value="HisKA"/>
    <property type="match status" value="1"/>
</dbReference>
<dbReference type="Pfam" id="PF00072">
    <property type="entry name" value="Response_reg"/>
    <property type="match status" value="1"/>
</dbReference>
<evidence type="ECO:0000259" key="10">
    <source>
        <dbReference type="PROSITE" id="PS50110"/>
    </source>
</evidence>
<evidence type="ECO:0000259" key="9">
    <source>
        <dbReference type="PROSITE" id="PS50109"/>
    </source>
</evidence>
<dbReference type="Gene3D" id="1.10.287.130">
    <property type="match status" value="1"/>
</dbReference>
<keyword evidence="8" id="KW-1133">Transmembrane helix</keyword>
<keyword evidence="4" id="KW-0808">Transferase</keyword>
<feature type="repeat" description="TPR" evidence="7">
    <location>
        <begin position="94"/>
        <end position="127"/>
    </location>
</feature>
<keyword evidence="3 6" id="KW-0597">Phosphoprotein</keyword>
<dbReference type="InterPro" id="IPR011006">
    <property type="entry name" value="CheY-like_superfamily"/>
</dbReference>
<dbReference type="SUPFAM" id="SSF55874">
    <property type="entry name" value="ATPase domain of HSP90 chaperone/DNA topoisomerase II/histidine kinase"/>
    <property type="match status" value="1"/>
</dbReference>
<evidence type="ECO:0000256" key="1">
    <source>
        <dbReference type="ARBA" id="ARBA00000085"/>
    </source>
</evidence>
<evidence type="ECO:0000313" key="11">
    <source>
        <dbReference type="EMBL" id="TXD87922.1"/>
    </source>
</evidence>
<evidence type="ECO:0000256" key="8">
    <source>
        <dbReference type="SAM" id="Phobius"/>
    </source>
</evidence>
<dbReference type="SUPFAM" id="SSF47384">
    <property type="entry name" value="Homodimeric domain of signal transducing histidine kinase"/>
    <property type="match status" value="1"/>
</dbReference>
<sequence>MRFNNKFVCLPQINCIALTMNYPKPTFIAVLLLFFGFQNLFSQELLVFDKQSKCSFNNERVETLIQNDSLYKATILLNEALAFTKKYGFTKYEAQAYNGLGMVFSEMGNNNSAKMYYYKALSIYDSIHEPHGRDYVLSNLANTYLLYKKYKQFDSIYPIAQSSAKKLNSELFFINLENEIKRNYYTNRNDALIKLAEYSFNQLARTDFDKLSYSRDYKSETLEKRLKYNSLYYKAIGLIKLGHFDEGYTLLFSIDIKDFKKSIVLNNDANRQLSTLNYYKFRYFHEFKKQKDSAVAYLLKSDEYKYSAMLEYERATSQNGELIYKILKTEEQLSSANKLRINDAKLSRSFIASTIISSILLVVVVIFFFYYYKTRKNIETINEELKNSNKKLIKRDKDRSEFFSVLSHELRTPIYGISGLSTLIEQEQSEVKKEAYLKSLISSSNYISILIDNILQATRAKFEDKQLRLKPGRIDPILQNVINTVKVAAENKGLNLFSNIAHSDEDEYIMIDKVAFSQIMINLAYNAIRYTNKGFISIDVSEVNRTDAQIELLFEVKDSGIGISEEHRQTVFSAFENKMFLQKNSSGSGLGLYIVKTLLKSHGTEIDFVSKPNKGSSFFFNVTFDLCEKPETVAHHEDLEARIDNHVLIVDDNKINLLITKKTLERIPGCTCETASNGKEAISLVKQKDFDMVLMDINMPEMDGFEVTKHIRLFNPNIPVLALTALNSGEVSAKAEACGMNQVITKPYNFDDFKAIVRGYSKVYQV</sequence>
<dbReference type="Proteomes" id="UP000321578">
    <property type="component" value="Unassembled WGS sequence"/>
</dbReference>
<evidence type="ECO:0000256" key="4">
    <source>
        <dbReference type="ARBA" id="ARBA00022679"/>
    </source>
</evidence>
<dbReference type="InterPro" id="IPR036890">
    <property type="entry name" value="HATPase_C_sf"/>
</dbReference>
<protein>
    <recommendedName>
        <fullName evidence="2">histidine kinase</fullName>
        <ecNumber evidence="2">2.7.13.3</ecNumber>
    </recommendedName>
</protein>
<evidence type="ECO:0000256" key="6">
    <source>
        <dbReference type="PROSITE-ProRule" id="PRU00169"/>
    </source>
</evidence>
<proteinExistence type="predicted"/>
<dbReference type="InterPro" id="IPR036097">
    <property type="entry name" value="HisK_dim/P_sf"/>
</dbReference>
<evidence type="ECO:0000256" key="5">
    <source>
        <dbReference type="ARBA" id="ARBA00022777"/>
    </source>
</evidence>
<evidence type="ECO:0000256" key="3">
    <source>
        <dbReference type="ARBA" id="ARBA00022553"/>
    </source>
</evidence>
<comment type="caution">
    <text evidence="11">The sequence shown here is derived from an EMBL/GenBank/DDBJ whole genome shotgun (WGS) entry which is preliminary data.</text>
</comment>
<dbReference type="CDD" id="cd00082">
    <property type="entry name" value="HisKA"/>
    <property type="match status" value="1"/>
</dbReference>
<feature type="transmembrane region" description="Helical" evidence="8">
    <location>
        <begin position="350"/>
        <end position="372"/>
    </location>
</feature>
<dbReference type="InterPro" id="IPR005467">
    <property type="entry name" value="His_kinase_dom"/>
</dbReference>
<dbReference type="InterPro" id="IPR004358">
    <property type="entry name" value="Sig_transdc_His_kin-like_C"/>
</dbReference>
<dbReference type="PRINTS" id="PR00344">
    <property type="entry name" value="BCTRLSENSOR"/>
</dbReference>
<dbReference type="PANTHER" id="PTHR43047">
    <property type="entry name" value="TWO-COMPONENT HISTIDINE PROTEIN KINASE"/>
    <property type="match status" value="1"/>
</dbReference>
<dbReference type="Pfam" id="PF02518">
    <property type="entry name" value="HATPase_c"/>
    <property type="match status" value="1"/>
</dbReference>
<dbReference type="InterPro" id="IPR019734">
    <property type="entry name" value="TPR_rpt"/>
</dbReference>
<accession>A0A5C6ZGA8</accession>
<dbReference type="PROSITE" id="PS50109">
    <property type="entry name" value="HIS_KIN"/>
    <property type="match status" value="1"/>
</dbReference>
<dbReference type="SUPFAM" id="SSF48452">
    <property type="entry name" value="TPR-like"/>
    <property type="match status" value="1"/>
</dbReference>
<dbReference type="PROSITE" id="PS50110">
    <property type="entry name" value="RESPONSE_REGULATORY"/>
    <property type="match status" value="1"/>
</dbReference>
<keyword evidence="12" id="KW-1185">Reference proteome</keyword>
<keyword evidence="8" id="KW-0472">Membrane</keyword>
<dbReference type="EC" id="2.7.13.3" evidence="2"/>
<evidence type="ECO:0000256" key="2">
    <source>
        <dbReference type="ARBA" id="ARBA00012438"/>
    </source>
</evidence>
<evidence type="ECO:0000313" key="12">
    <source>
        <dbReference type="Proteomes" id="UP000321578"/>
    </source>
</evidence>
<dbReference type="CDD" id="cd17546">
    <property type="entry name" value="REC_hyHK_CKI1_RcsC-like"/>
    <property type="match status" value="1"/>
</dbReference>
<comment type="catalytic activity">
    <reaction evidence="1">
        <text>ATP + protein L-histidine = ADP + protein N-phospho-L-histidine.</text>
        <dbReference type="EC" id="2.7.13.3"/>
    </reaction>
</comment>
<feature type="modified residue" description="4-aspartylphosphate" evidence="6">
    <location>
        <position position="696"/>
    </location>
</feature>
<dbReference type="AlphaFoldDB" id="A0A5C6ZGA8"/>
<keyword evidence="5" id="KW-0418">Kinase</keyword>
<feature type="domain" description="Response regulatory" evidence="10">
    <location>
        <begin position="646"/>
        <end position="761"/>
    </location>
</feature>
<dbReference type="Pfam" id="PF00512">
    <property type="entry name" value="HisKA"/>
    <property type="match status" value="1"/>
</dbReference>
<dbReference type="SMART" id="SM00387">
    <property type="entry name" value="HATPase_c"/>
    <property type="match status" value="1"/>
</dbReference>
<dbReference type="InterPro" id="IPR001789">
    <property type="entry name" value="Sig_transdc_resp-reg_receiver"/>
</dbReference>
<keyword evidence="7" id="KW-0802">TPR repeat</keyword>
<dbReference type="InterPro" id="IPR011990">
    <property type="entry name" value="TPR-like_helical_dom_sf"/>
</dbReference>
<name>A0A5C6ZGA8_9FLAO</name>
<dbReference type="Gene3D" id="3.30.565.10">
    <property type="entry name" value="Histidine kinase-like ATPase, C-terminal domain"/>
    <property type="match status" value="1"/>
</dbReference>
<dbReference type="OrthoDB" id="9797097at2"/>
<dbReference type="SMART" id="SM00448">
    <property type="entry name" value="REC"/>
    <property type="match status" value="1"/>
</dbReference>
<dbReference type="Gene3D" id="3.40.50.2300">
    <property type="match status" value="1"/>
</dbReference>
<dbReference type="InterPro" id="IPR003661">
    <property type="entry name" value="HisK_dim/P_dom"/>
</dbReference>
<dbReference type="PROSITE" id="PS50005">
    <property type="entry name" value="TPR"/>
    <property type="match status" value="1"/>
</dbReference>
<evidence type="ECO:0000256" key="7">
    <source>
        <dbReference type="PROSITE-ProRule" id="PRU00339"/>
    </source>
</evidence>
<organism evidence="11 12">
    <name type="scientific">Subsaximicrobium wynnwilliamsii</name>
    <dbReference type="NCBI Taxonomy" id="291179"/>
    <lineage>
        <taxon>Bacteria</taxon>
        <taxon>Pseudomonadati</taxon>
        <taxon>Bacteroidota</taxon>
        <taxon>Flavobacteriia</taxon>
        <taxon>Flavobacteriales</taxon>
        <taxon>Flavobacteriaceae</taxon>
        <taxon>Subsaximicrobium</taxon>
    </lineage>
</organism>
<dbReference type="PANTHER" id="PTHR43047:SF64">
    <property type="entry name" value="HISTIDINE KINASE CONTAINING CHEY-HOMOLOGOUS RECEIVER DOMAIN AND PAS DOMAIN-RELATED"/>
    <property type="match status" value="1"/>
</dbReference>
<dbReference type="InterPro" id="IPR003594">
    <property type="entry name" value="HATPase_dom"/>
</dbReference>
<dbReference type="EMBL" id="VORO01000018">
    <property type="protein sequence ID" value="TXD87922.1"/>
    <property type="molecule type" value="Genomic_DNA"/>
</dbReference>
<feature type="domain" description="Histidine kinase" evidence="9">
    <location>
        <begin position="405"/>
        <end position="626"/>
    </location>
</feature>